<reference evidence="1 2" key="1">
    <citation type="journal article" date="2019" name="Nat. Ecol. Evol.">
        <title>Megaphylogeny resolves global patterns of mushroom evolution.</title>
        <authorList>
            <person name="Varga T."/>
            <person name="Krizsan K."/>
            <person name="Foldi C."/>
            <person name="Dima B."/>
            <person name="Sanchez-Garcia M."/>
            <person name="Sanchez-Ramirez S."/>
            <person name="Szollosi G.J."/>
            <person name="Szarkandi J.G."/>
            <person name="Papp V."/>
            <person name="Albert L."/>
            <person name="Andreopoulos W."/>
            <person name="Angelini C."/>
            <person name="Antonin V."/>
            <person name="Barry K.W."/>
            <person name="Bougher N.L."/>
            <person name="Buchanan P."/>
            <person name="Buyck B."/>
            <person name="Bense V."/>
            <person name="Catcheside P."/>
            <person name="Chovatia M."/>
            <person name="Cooper J."/>
            <person name="Damon W."/>
            <person name="Desjardin D."/>
            <person name="Finy P."/>
            <person name="Geml J."/>
            <person name="Haridas S."/>
            <person name="Hughes K."/>
            <person name="Justo A."/>
            <person name="Karasinski D."/>
            <person name="Kautmanova I."/>
            <person name="Kiss B."/>
            <person name="Kocsube S."/>
            <person name="Kotiranta H."/>
            <person name="LaButti K.M."/>
            <person name="Lechner B.E."/>
            <person name="Liimatainen K."/>
            <person name="Lipzen A."/>
            <person name="Lukacs Z."/>
            <person name="Mihaltcheva S."/>
            <person name="Morgado L.N."/>
            <person name="Niskanen T."/>
            <person name="Noordeloos M.E."/>
            <person name="Ohm R.A."/>
            <person name="Ortiz-Santana B."/>
            <person name="Ovrebo C."/>
            <person name="Racz N."/>
            <person name="Riley R."/>
            <person name="Savchenko A."/>
            <person name="Shiryaev A."/>
            <person name="Soop K."/>
            <person name="Spirin V."/>
            <person name="Szebenyi C."/>
            <person name="Tomsovsky M."/>
            <person name="Tulloss R.E."/>
            <person name="Uehling J."/>
            <person name="Grigoriev I.V."/>
            <person name="Vagvolgyi C."/>
            <person name="Papp T."/>
            <person name="Martin F.M."/>
            <person name="Miettinen O."/>
            <person name="Hibbett D.S."/>
            <person name="Nagy L.G."/>
        </authorList>
    </citation>
    <scope>NUCLEOTIDE SEQUENCE [LARGE SCALE GENOMIC DNA]</scope>
    <source>
        <strain evidence="1 2">CBS 121175</strain>
    </source>
</reference>
<accession>A0A5C3L9A2</accession>
<name>A0A5C3L9A2_COPMA</name>
<sequence length="417" mass="46859">MYPKRTLPLELVQNIGGQAAISDVKSLRLACKTFAALLAEDLFYCLVIDISRRDVQQQHRGFEILASLVSAESHPAWTATRELSIQQINLDEPSWQVASCLIPALKSLRNLTKIRPVIPRISGLEISGITNTTDLQPCDGNRMGVLISFLSNPQISLLETFAISSHGQGLESHIGSPLVTAATGVIDKSRHNLKSLAFVFPFARPTPTPPTIQCVFGPSTLRASFPVLTHLIMAEEIIYNIRSSTRTVPQFSSLKHLTCISREQMRPPSLIADSRPNTFDFWTALANTGVRLHSIKDATATHEMLHYLKSYSGELQELRIKRFRIRYEADKWQGLGEEFWNHVIPLHDTSLRLLHVQTNCNGWWSFGPVTQHVFSIYPFPQLEELKINIDTMAHGTLAEEKYMILPFNHDSLLRSGS</sequence>
<evidence type="ECO:0000313" key="2">
    <source>
        <dbReference type="Proteomes" id="UP000307440"/>
    </source>
</evidence>
<keyword evidence="2" id="KW-1185">Reference proteome</keyword>
<gene>
    <name evidence="1" type="ORF">FA15DRAFT_389564</name>
</gene>
<dbReference type="EMBL" id="ML210194">
    <property type="protein sequence ID" value="TFK24798.1"/>
    <property type="molecule type" value="Genomic_DNA"/>
</dbReference>
<protein>
    <recommendedName>
        <fullName evidence="3">F-box domain-containing protein</fullName>
    </recommendedName>
</protein>
<dbReference type="Proteomes" id="UP000307440">
    <property type="component" value="Unassembled WGS sequence"/>
</dbReference>
<organism evidence="1 2">
    <name type="scientific">Coprinopsis marcescibilis</name>
    <name type="common">Agaric fungus</name>
    <name type="synonym">Psathyrella marcescibilis</name>
    <dbReference type="NCBI Taxonomy" id="230819"/>
    <lineage>
        <taxon>Eukaryota</taxon>
        <taxon>Fungi</taxon>
        <taxon>Dikarya</taxon>
        <taxon>Basidiomycota</taxon>
        <taxon>Agaricomycotina</taxon>
        <taxon>Agaricomycetes</taxon>
        <taxon>Agaricomycetidae</taxon>
        <taxon>Agaricales</taxon>
        <taxon>Agaricineae</taxon>
        <taxon>Psathyrellaceae</taxon>
        <taxon>Coprinopsis</taxon>
    </lineage>
</organism>
<dbReference type="OrthoDB" id="3541472at2759"/>
<dbReference type="AlphaFoldDB" id="A0A5C3L9A2"/>
<evidence type="ECO:0000313" key="1">
    <source>
        <dbReference type="EMBL" id="TFK24798.1"/>
    </source>
</evidence>
<proteinExistence type="predicted"/>
<evidence type="ECO:0008006" key="3">
    <source>
        <dbReference type="Google" id="ProtNLM"/>
    </source>
</evidence>